<dbReference type="Proteomes" id="UP000176604">
    <property type="component" value="Unassembled WGS sequence"/>
</dbReference>
<protein>
    <recommendedName>
        <fullName evidence="3">Nucleoid-associated protein, YbaB/EbfC family</fullName>
    </recommendedName>
</protein>
<dbReference type="EMBL" id="MGEF01000019">
    <property type="protein sequence ID" value="OGL79024.1"/>
    <property type="molecule type" value="Genomic_DNA"/>
</dbReference>
<dbReference type="GO" id="GO:0003677">
    <property type="term" value="F:DNA binding"/>
    <property type="evidence" value="ECO:0007669"/>
    <property type="project" value="InterPro"/>
</dbReference>
<sequence length="96" mass="10853">MPLFSKLKTIKDLRSQAKEMQTILKDVLVEHEHKGSKVSLDGNMEVQSLTLNQERSPADLQNDVKELMNDALKKTQRKMAEKMRASGKMNLPGLTS</sequence>
<dbReference type="Pfam" id="PF02575">
    <property type="entry name" value="YbaB_DNA_bd"/>
    <property type="match status" value="1"/>
</dbReference>
<organism evidence="1 2">
    <name type="scientific">Candidatus Uhrbacteria bacterium RIFCSPHIGHO2_12_FULL_54_23</name>
    <dbReference type="NCBI Taxonomy" id="1802397"/>
    <lineage>
        <taxon>Bacteria</taxon>
        <taxon>Candidatus Uhriibacteriota</taxon>
    </lineage>
</organism>
<dbReference type="InterPro" id="IPR004401">
    <property type="entry name" value="YbaB/EbfC"/>
</dbReference>
<proteinExistence type="predicted"/>
<evidence type="ECO:0000313" key="2">
    <source>
        <dbReference type="Proteomes" id="UP000176604"/>
    </source>
</evidence>
<dbReference type="AlphaFoldDB" id="A0A1F7UMP2"/>
<name>A0A1F7UMP2_9BACT</name>
<dbReference type="SUPFAM" id="SSF82607">
    <property type="entry name" value="YbaB-like"/>
    <property type="match status" value="1"/>
</dbReference>
<evidence type="ECO:0000313" key="1">
    <source>
        <dbReference type="EMBL" id="OGL79024.1"/>
    </source>
</evidence>
<dbReference type="InterPro" id="IPR036894">
    <property type="entry name" value="YbaB-like_sf"/>
</dbReference>
<gene>
    <name evidence="1" type="ORF">A3J43_01305</name>
</gene>
<reference evidence="1 2" key="1">
    <citation type="journal article" date="2016" name="Nat. Commun.">
        <title>Thousands of microbial genomes shed light on interconnected biogeochemical processes in an aquifer system.</title>
        <authorList>
            <person name="Anantharaman K."/>
            <person name="Brown C.T."/>
            <person name="Hug L.A."/>
            <person name="Sharon I."/>
            <person name="Castelle C.J."/>
            <person name="Probst A.J."/>
            <person name="Thomas B.C."/>
            <person name="Singh A."/>
            <person name="Wilkins M.J."/>
            <person name="Karaoz U."/>
            <person name="Brodie E.L."/>
            <person name="Williams K.H."/>
            <person name="Hubbard S.S."/>
            <person name="Banfield J.F."/>
        </authorList>
    </citation>
    <scope>NUCLEOTIDE SEQUENCE [LARGE SCALE GENOMIC DNA]</scope>
</reference>
<evidence type="ECO:0008006" key="3">
    <source>
        <dbReference type="Google" id="ProtNLM"/>
    </source>
</evidence>
<accession>A0A1F7UMP2</accession>
<dbReference type="STRING" id="1802397.A3J43_01305"/>
<comment type="caution">
    <text evidence="1">The sequence shown here is derived from an EMBL/GenBank/DDBJ whole genome shotgun (WGS) entry which is preliminary data.</text>
</comment>
<dbReference type="Gene3D" id="3.30.1310.10">
    <property type="entry name" value="Nucleoid-associated protein YbaB-like domain"/>
    <property type="match status" value="1"/>
</dbReference>